<accession>A0ABS3H9A6</accession>
<dbReference type="RefSeq" id="WP_206904280.1">
    <property type="nucleotide sequence ID" value="NZ_JAFLVT010000016.1"/>
</dbReference>
<evidence type="ECO:0000313" key="1">
    <source>
        <dbReference type="EMBL" id="MBO0450034.1"/>
    </source>
</evidence>
<dbReference type="EMBL" id="JAFLVT010000016">
    <property type="protein sequence ID" value="MBO0450034.1"/>
    <property type="molecule type" value="Genomic_DNA"/>
</dbReference>
<sequence length="83" mass="9644">MGAKNAKGTVELKNKRKVKTRLSLFENQLIFKKHPKFSGEFADNKKLFALSMQKFFSKVAPLFFDCHNSRICHHLDAIFIPFN</sequence>
<gene>
    <name evidence="1" type="ORF">JZO76_10920</name>
</gene>
<name>A0ABS3H9A6_9ENTE</name>
<keyword evidence="2" id="KW-1185">Reference proteome</keyword>
<proteinExistence type="predicted"/>
<organism evidence="1 2">
    <name type="scientific">Candidatus Enterococcus myersii</name>
    <dbReference type="NCBI Taxonomy" id="2815322"/>
    <lineage>
        <taxon>Bacteria</taxon>
        <taxon>Bacillati</taxon>
        <taxon>Bacillota</taxon>
        <taxon>Bacilli</taxon>
        <taxon>Lactobacillales</taxon>
        <taxon>Enterococcaceae</taxon>
        <taxon>Enterococcus</taxon>
    </lineage>
</organism>
<protein>
    <submittedName>
        <fullName evidence="1">Uncharacterized protein</fullName>
    </submittedName>
</protein>
<comment type="caution">
    <text evidence="1">The sequence shown here is derived from an EMBL/GenBank/DDBJ whole genome shotgun (WGS) entry which is preliminary data.</text>
</comment>
<evidence type="ECO:0000313" key="2">
    <source>
        <dbReference type="Proteomes" id="UP000664256"/>
    </source>
</evidence>
<reference evidence="1 2" key="1">
    <citation type="submission" date="2021-03" db="EMBL/GenBank/DDBJ databases">
        <title>Enterococcal diversity collection.</title>
        <authorList>
            <person name="Gilmore M.S."/>
            <person name="Schwartzman J."/>
            <person name="Van Tyne D."/>
            <person name="Martin M."/>
            <person name="Earl A.M."/>
            <person name="Manson A.L."/>
            <person name="Straub T."/>
            <person name="Salamzade R."/>
            <person name="Saavedra J."/>
            <person name="Lebreton F."/>
            <person name="Prichula J."/>
            <person name="Schaufler K."/>
            <person name="Gaca A."/>
            <person name="Sgardioli B."/>
            <person name="Wagenaar J."/>
            <person name="Strong T."/>
        </authorList>
    </citation>
    <scope>NUCLEOTIDE SEQUENCE [LARGE SCALE GENOMIC DNA]</scope>
    <source>
        <strain evidence="1 2">MJM12</strain>
    </source>
</reference>
<dbReference type="Proteomes" id="UP000664256">
    <property type="component" value="Unassembled WGS sequence"/>
</dbReference>